<dbReference type="HAMAP" id="MF_00402">
    <property type="entry name" value="Ribosomal_bL19"/>
    <property type="match status" value="1"/>
</dbReference>
<keyword evidence="5" id="KW-0934">Plastid</keyword>
<keyword evidence="3 4" id="KW-0687">Ribonucleoprotein</keyword>
<dbReference type="Pfam" id="PF01245">
    <property type="entry name" value="Ribosomal_L19"/>
    <property type="match status" value="1"/>
</dbReference>
<dbReference type="PANTHER" id="PTHR15680:SF9">
    <property type="entry name" value="LARGE RIBOSOMAL SUBUNIT PROTEIN BL19M"/>
    <property type="match status" value="1"/>
</dbReference>
<geneLocation type="chloroplast" evidence="5"/>
<dbReference type="AlphaFoldDB" id="A0A097KJI6"/>
<evidence type="ECO:0000256" key="1">
    <source>
        <dbReference type="ARBA" id="ARBA00005781"/>
    </source>
</evidence>
<dbReference type="GO" id="GO:0009507">
    <property type="term" value="C:chloroplast"/>
    <property type="evidence" value="ECO:0007669"/>
    <property type="project" value="UniProtKB-SubCell"/>
</dbReference>
<proteinExistence type="inferred from homology"/>
<dbReference type="PRINTS" id="PR00061">
    <property type="entry name" value="RIBOSOMALL19"/>
</dbReference>
<dbReference type="Gene3D" id="2.30.30.790">
    <property type="match status" value="1"/>
</dbReference>
<dbReference type="RefSeq" id="YP_009104814.1">
    <property type="nucleotide sequence ID" value="NC_025524.1"/>
</dbReference>
<dbReference type="FunFam" id="2.30.30.790:FF:000004">
    <property type="entry name" value="50S ribosomal protein L19, chloroplastic"/>
    <property type="match status" value="1"/>
</dbReference>
<dbReference type="InterPro" id="IPR038657">
    <property type="entry name" value="Ribosomal_bL19_sf"/>
</dbReference>
<dbReference type="PIRSF" id="PIRSF002191">
    <property type="entry name" value="Ribosomal_L19"/>
    <property type="match status" value="1"/>
</dbReference>
<dbReference type="InterPro" id="IPR008991">
    <property type="entry name" value="Translation_prot_SH3-like_sf"/>
</dbReference>
<dbReference type="GO" id="GO:0003735">
    <property type="term" value="F:structural constituent of ribosome"/>
    <property type="evidence" value="ECO:0007669"/>
    <property type="project" value="InterPro"/>
</dbReference>
<comment type="similarity">
    <text evidence="1 4">Belongs to the bacterial ribosomal protein bL19 family.</text>
</comment>
<dbReference type="SUPFAM" id="SSF50104">
    <property type="entry name" value="Translation proteins SH3-like domain"/>
    <property type="match status" value="1"/>
</dbReference>
<dbReference type="GO" id="GO:0003729">
    <property type="term" value="F:mRNA binding"/>
    <property type="evidence" value="ECO:0007669"/>
    <property type="project" value="UniProtKB-ARBA"/>
</dbReference>
<dbReference type="InterPro" id="IPR001857">
    <property type="entry name" value="Ribosomal_bL19"/>
</dbReference>
<comment type="subcellular location">
    <subcellularLocation>
        <location evidence="4">Plastid</location>
        <location evidence="4">Chloroplast</location>
    </subcellularLocation>
</comment>
<evidence type="ECO:0000313" key="5">
    <source>
        <dbReference type="EMBL" id="AIT93351.1"/>
    </source>
</evidence>
<dbReference type="EMBL" id="KM462860">
    <property type="protein sequence ID" value="AIT93351.1"/>
    <property type="molecule type" value="Genomic_DNA"/>
</dbReference>
<accession>A0A097KJI6</accession>
<evidence type="ECO:0000256" key="3">
    <source>
        <dbReference type="ARBA" id="ARBA00023274"/>
    </source>
</evidence>
<dbReference type="PANTHER" id="PTHR15680">
    <property type="entry name" value="RIBOSOMAL PROTEIN L19"/>
    <property type="match status" value="1"/>
</dbReference>
<organism evidence="5">
    <name type="scientific">Symbiochloris handae</name>
    <dbReference type="NCBI Taxonomy" id="1853882"/>
    <lineage>
        <taxon>Eukaryota</taxon>
        <taxon>Viridiplantae</taxon>
        <taxon>Chlorophyta</taxon>
        <taxon>core chlorophytes</taxon>
        <taxon>Trebouxiophyceae</taxon>
        <taxon>Trebouxiales</taxon>
        <taxon>Trebouxiaceae</taxon>
        <taxon>Symbiochloris</taxon>
    </lineage>
</organism>
<keyword evidence="2 4" id="KW-0689">Ribosomal protein</keyword>
<sequence>MNFQKLMSTLEAEQCKKNIPEIYVGDEVKVNLLIQEGNKERVQPSQGTVIAYHKSGLKSTVTVRRVFQGIGFERVLPIHSPILQSIEVMRHTKIRRAKLYYLRGRIGKGTRLVTKLKS</sequence>
<keyword evidence="5" id="KW-0150">Chloroplast</keyword>
<evidence type="ECO:0000256" key="4">
    <source>
        <dbReference type="HAMAP-Rule" id="MF_00402"/>
    </source>
</evidence>
<dbReference type="NCBIfam" id="TIGR01024">
    <property type="entry name" value="rplS_bact"/>
    <property type="match status" value="1"/>
</dbReference>
<name>A0A097KJI6_9CHLO</name>
<dbReference type="GO" id="GO:0022625">
    <property type="term" value="C:cytosolic large ribosomal subunit"/>
    <property type="evidence" value="ECO:0007669"/>
    <property type="project" value="TreeGrafter"/>
</dbReference>
<evidence type="ECO:0000256" key="2">
    <source>
        <dbReference type="ARBA" id="ARBA00022980"/>
    </source>
</evidence>
<dbReference type="GO" id="GO:0006412">
    <property type="term" value="P:translation"/>
    <property type="evidence" value="ECO:0007669"/>
    <property type="project" value="UniProtKB-UniRule"/>
</dbReference>
<dbReference type="GeneID" id="31078341"/>
<gene>
    <name evidence="4 5" type="primary">rpl19</name>
</gene>
<reference evidence="5" key="1">
    <citation type="journal article" date="2014" name="BMC Evol. Biol.">
        <title>Chloroplast phylogenomic analysis resolves deep-level relationships within the green algal class Trebouxiophyceae.</title>
        <authorList>
            <person name="Lemieux C."/>
            <person name="Otis C."/>
            <person name="Turmel M."/>
        </authorList>
    </citation>
    <scope>NUCLEOTIDE SEQUENCE</scope>
</reference>
<protein>
    <recommendedName>
        <fullName evidence="4">Large ribosomal subunit protein bL19c</fullName>
    </recommendedName>
</protein>